<dbReference type="InterPro" id="IPR021321">
    <property type="entry name" value="DUF2922"/>
</dbReference>
<keyword evidence="2" id="KW-1185">Reference proteome</keyword>
<evidence type="ECO:0008006" key="3">
    <source>
        <dbReference type="Google" id="ProtNLM"/>
    </source>
</evidence>
<dbReference type="EMBL" id="JXKD01000014">
    <property type="protein sequence ID" value="OJG09651.1"/>
    <property type="molecule type" value="Genomic_DNA"/>
</dbReference>
<dbReference type="Proteomes" id="UP000182149">
    <property type="component" value="Unassembled WGS sequence"/>
</dbReference>
<organism evidence="1 2">
    <name type="scientific">Enterococcus aquimarinus</name>
    <dbReference type="NCBI Taxonomy" id="328396"/>
    <lineage>
        <taxon>Bacteria</taxon>
        <taxon>Bacillati</taxon>
        <taxon>Bacillota</taxon>
        <taxon>Bacilli</taxon>
        <taxon>Lactobacillales</taxon>
        <taxon>Enterococcaceae</taxon>
        <taxon>Enterococcus</taxon>
    </lineage>
</organism>
<protein>
    <recommendedName>
        <fullName evidence="3">DUF2922 domain-containing protein</fullName>
    </recommendedName>
</protein>
<evidence type="ECO:0000313" key="2">
    <source>
        <dbReference type="Proteomes" id="UP000182149"/>
    </source>
</evidence>
<dbReference type="AlphaFoldDB" id="A0A1L8QQ62"/>
<proteinExistence type="predicted"/>
<comment type="caution">
    <text evidence="1">The sequence shown here is derived from an EMBL/GenBank/DDBJ whole genome shotgun (WGS) entry which is preliminary data.</text>
</comment>
<name>A0A1L8QQ62_9ENTE</name>
<sequence>MTMKKLHLTFLNQEGKKHKLIPKIASTELTAEEVEAAMNELATLDLFEKESVALYQAVDSAKYVETIETPLFNK</sequence>
<accession>A0A1L8QQ62</accession>
<evidence type="ECO:0000313" key="1">
    <source>
        <dbReference type="EMBL" id="OJG09651.1"/>
    </source>
</evidence>
<reference evidence="1 2" key="1">
    <citation type="submission" date="2014-12" db="EMBL/GenBank/DDBJ databases">
        <title>Draft genome sequences of 29 type strains of Enterococci.</title>
        <authorList>
            <person name="Zhong Z."/>
            <person name="Sun Z."/>
            <person name="Liu W."/>
            <person name="Zhang W."/>
            <person name="Zhang H."/>
        </authorList>
    </citation>
    <scope>NUCLEOTIDE SEQUENCE [LARGE SCALE GENOMIC DNA]</scope>
    <source>
        <strain evidence="1 2">DSM 17690</strain>
    </source>
</reference>
<gene>
    <name evidence="1" type="ORF">RU93_GL000634</name>
</gene>
<dbReference type="Pfam" id="PF11148">
    <property type="entry name" value="DUF2922"/>
    <property type="match status" value="1"/>
</dbReference>
<dbReference type="STRING" id="328396.RU93_GL000634"/>